<keyword evidence="1" id="KW-0687">Ribonucleoprotein</keyword>
<dbReference type="GO" id="GO:0005840">
    <property type="term" value="C:ribosome"/>
    <property type="evidence" value="ECO:0007669"/>
    <property type="project" value="UniProtKB-KW"/>
</dbReference>
<protein>
    <submittedName>
        <fullName evidence="1">40S ribosomal protein S27</fullName>
    </submittedName>
</protein>
<reference evidence="1" key="1">
    <citation type="submission" date="2016-01" db="EMBL/GenBank/DDBJ databases">
        <title>Reference transcriptome for the parasite Schistocephalus solidus: insights into the molecular evolution of parasitism.</title>
        <authorList>
            <person name="Hebert F.O."/>
            <person name="Grambauer S."/>
            <person name="Barber I."/>
            <person name="Landry C.R."/>
            <person name="Aubin-Horth N."/>
        </authorList>
    </citation>
    <scope>NUCLEOTIDE SEQUENCE</scope>
</reference>
<keyword evidence="1" id="KW-0689">Ribosomal protein</keyword>
<dbReference type="AlphaFoldDB" id="A0A0X3PYD0"/>
<organism evidence="1">
    <name type="scientific">Schistocephalus solidus</name>
    <name type="common">Tapeworm</name>
    <dbReference type="NCBI Taxonomy" id="70667"/>
    <lineage>
        <taxon>Eukaryota</taxon>
        <taxon>Metazoa</taxon>
        <taxon>Spiralia</taxon>
        <taxon>Lophotrochozoa</taxon>
        <taxon>Platyhelminthes</taxon>
        <taxon>Cestoda</taxon>
        <taxon>Eucestoda</taxon>
        <taxon>Diphyllobothriidea</taxon>
        <taxon>Diphyllobothriidae</taxon>
        <taxon>Schistocephalus</taxon>
    </lineage>
</organism>
<evidence type="ECO:0000313" key="1">
    <source>
        <dbReference type="EMBL" id="JAP56180.1"/>
    </source>
</evidence>
<dbReference type="EMBL" id="GEEE01007045">
    <property type="protein sequence ID" value="JAP56180.1"/>
    <property type="molecule type" value="Transcribed_RNA"/>
</dbReference>
<sequence length="162" mass="18290">MQSVTLIGALTKVFQGATRVVKRGETMPQSVASPQRSQFASSIKKNHYGESIRQHLYLSSSTQTSHLSVLYPELATMSQFRFPASWRAKDPVTARAYDRGLSVTEYHLDLVTIAALDIHEVGIWRWNQPLKLTFPLLFSKCRVKEITCKTHASHETCEIPVT</sequence>
<accession>A0A0X3PYD0</accession>
<name>A0A0X3PYD0_SCHSO</name>
<proteinExistence type="predicted"/>
<gene>
    <name evidence="1" type="primary">RS27</name>
    <name evidence="1" type="ORF">TR122174</name>
</gene>